<evidence type="ECO:0000256" key="3">
    <source>
        <dbReference type="ARBA" id="ARBA00022833"/>
    </source>
</evidence>
<proteinExistence type="predicted"/>
<feature type="region of interest" description="Disordered" evidence="5">
    <location>
        <begin position="38"/>
        <end position="58"/>
    </location>
</feature>
<dbReference type="InterPro" id="IPR036443">
    <property type="entry name" value="Znf_RanBP2_sf"/>
</dbReference>
<feature type="domain" description="RanBP2-type" evidence="6">
    <location>
        <begin position="350"/>
        <end position="381"/>
    </location>
</feature>
<dbReference type="PROSITE" id="PS01358">
    <property type="entry name" value="ZF_RANBP2_1"/>
    <property type="match status" value="1"/>
</dbReference>
<feature type="region of interest" description="Disordered" evidence="5">
    <location>
        <begin position="456"/>
        <end position="495"/>
    </location>
</feature>
<evidence type="ECO:0000256" key="1">
    <source>
        <dbReference type="ARBA" id="ARBA00022723"/>
    </source>
</evidence>
<keyword evidence="1" id="KW-0479">Metal-binding</keyword>
<feature type="compositionally biased region" description="Basic and acidic residues" evidence="5">
    <location>
        <begin position="701"/>
        <end position="723"/>
    </location>
</feature>
<evidence type="ECO:0000313" key="7">
    <source>
        <dbReference type="EMBL" id="KAI5060319.1"/>
    </source>
</evidence>
<accession>A0A9D4U2C7</accession>
<evidence type="ECO:0000256" key="5">
    <source>
        <dbReference type="SAM" id="MobiDB-lite"/>
    </source>
</evidence>
<keyword evidence="2 4" id="KW-0863">Zinc-finger</keyword>
<dbReference type="Gene3D" id="2.30.30.380">
    <property type="entry name" value="Zn-finger domain of Sec23/24"/>
    <property type="match status" value="1"/>
</dbReference>
<comment type="caution">
    <text evidence="7">The sequence shown here is derived from an EMBL/GenBank/DDBJ whole genome shotgun (WGS) entry which is preliminary data.</text>
</comment>
<organism evidence="7 8">
    <name type="scientific">Adiantum capillus-veneris</name>
    <name type="common">Maidenhair fern</name>
    <dbReference type="NCBI Taxonomy" id="13818"/>
    <lineage>
        <taxon>Eukaryota</taxon>
        <taxon>Viridiplantae</taxon>
        <taxon>Streptophyta</taxon>
        <taxon>Embryophyta</taxon>
        <taxon>Tracheophyta</taxon>
        <taxon>Polypodiopsida</taxon>
        <taxon>Polypodiidae</taxon>
        <taxon>Polypodiales</taxon>
        <taxon>Pteridineae</taxon>
        <taxon>Pteridaceae</taxon>
        <taxon>Vittarioideae</taxon>
        <taxon>Adiantum</taxon>
    </lineage>
</organism>
<protein>
    <recommendedName>
        <fullName evidence="6">RanBP2-type domain-containing protein</fullName>
    </recommendedName>
</protein>
<dbReference type="AlphaFoldDB" id="A0A9D4U2C7"/>
<dbReference type="InterPro" id="IPR001876">
    <property type="entry name" value="Znf_RanBP2"/>
</dbReference>
<dbReference type="EMBL" id="JABFUD020000024">
    <property type="protein sequence ID" value="KAI5060319.1"/>
    <property type="molecule type" value="Genomic_DNA"/>
</dbReference>
<keyword evidence="3" id="KW-0862">Zinc</keyword>
<evidence type="ECO:0000259" key="6">
    <source>
        <dbReference type="PROSITE" id="PS50199"/>
    </source>
</evidence>
<evidence type="ECO:0000256" key="2">
    <source>
        <dbReference type="ARBA" id="ARBA00022771"/>
    </source>
</evidence>
<feature type="compositionally biased region" description="Acidic residues" evidence="5">
    <location>
        <begin position="473"/>
        <end position="482"/>
    </location>
</feature>
<keyword evidence="8" id="KW-1185">Reference proteome</keyword>
<dbReference type="Proteomes" id="UP000886520">
    <property type="component" value="Chromosome 24"/>
</dbReference>
<feature type="region of interest" description="Disordered" evidence="5">
    <location>
        <begin position="601"/>
        <end position="723"/>
    </location>
</feature>
<sequence>MQNGNATHAALRTLRRKFSSTVATEEGCTSVSLEEKNMNQMPQHSESEPNKGTLDLGQSCNSNSVQLPVDKVHERLNHLESMVEQHSRSLVLLSSQLESQRQSLNSVLEELKHLKMDRRCKVQQSSVTPDNDSTSDIIDVSASGFIDLVTHPWPEWTHFIKHLKTLPFFKELVQVPEVVGVSTTDDSTSIKRVLAKFSKAYDYIFSALSVKDLRTLAEYGCPSDDRRTVASYKRLKDHFQIEKKSASDGVASSELGSPNLRLLDVMRLLFMIAELAKKDGAPDNVKKSILHLLEEIIKLTSICKHGHIGRSETFSNSRAVLPTSSREKSWTVQAKLGVQGSNSSTDAESLSGSNNWECPRCSYFNHEGKNACVKCNFQRPEKSDLNFEMAMPKSSFPAVNRFQTNVCEEGAKPSFLASKRHMGMPILDDNTQALSAEGSPQENKLLGTQEEVFQAPILSEKEEKVLGGGGATDDSDADDQDLLTEGSPQENRLLGTQEEVFQMPILSEQEEKVLGDAGPRDNSNADDHADIFDDILDKGDAMPSRAGPKCSLSELIRENKKAFSLTRKEREQGMADDYGTKGIEAFTDRGHKYDGNYANQRAAAQRAHMQDDSDLESEGKYMRRRSAGRATENGLASSVGKILADRVHNEDTRRRTKSTQWYDTDGDADSETESFGSSRTYGNERSKSNKNKHLGGTQRYSDSESRSKGHWERRTREDSSRVW</sequence>
<name>A0A9D4U2C7_ADICA</name>
<feature type="compositionally biased region" description="Basic and acidic residues" evidence="5">
    <location>
        <begin position="643"/>
        <end position="653"/>
    </location>
</feature>
<dbReference type="SUPFAM" id="SSF90209">
    <property type="entry name" value="Ran binding protein zinc finger-like"/>
    <property type="match status" value="1"/>
</dbReference>
<dbReference type="OrthoDB" id="974159at2759"/>
<evidence type="ECO:0000256" key="4">
    <source>
        <dbReference type="PROSITE-ProRule" id="PRU00322"/>
    </source>
</evidence>
<dbReference type="GO" id="GO:0008270">
    <property type="term" value="F:zinc ion binding"/>
    <property type="evidence" value="ECO:0007669"/>
    <property type="project" value="UniProtKB-KW"/>
</dbReference>
<dbReference type="PROSITE" id="PS50199">
    <property type="entry name" value="ZF_RANBP2_2"/>
    <property type="match status" value="1"/>
</dbReference>
<evidence type="ECO:0000313" key="8">
    <source>
        <dbReference type="Proteomes" id="UP000886520"/>
    </source>
</evidence>
<reference evidence="7" key="1">
    <citation type="submission" date="2021-01" db="EMBL/GenBank/DDBJ databases">
        <title>Adiantum capillus-veneris genome.</title>
        <authorList>
            <person name="Fang Y."/>
            <person name="Liao Q."/>
        </authorList>
    </citation>
    <scope>NUCLEOTIDE SEQUENCE</scope>
    <source>
        <strain evidence="7">H3</strain>
        <tissue evidence="7">Leaf</tissue>
    </source>
</reference>
<gene>
    <name evidence="7" type="ORF">GOP47_0024739</name>
</gene>